<proteinExistence type="predicted"/>
<evidence type="ECO:0000256" key="2">
    <source>
        <dbReference type="SAM" id="SignalP"/>
    </source>
</evidence>
<dbReference type="EMBL" id="CCYD01003042">
    <property type="protein sequence ID" value="CEG48712.1"/>
    <property type="molecule type" value="Genomic_DNA"/>
</dbReference>
<keyword evidence="5" id="KW-1185">Reference proteome</keyword>
<name>A0A0P1B457_PLAHL</name>
<organism evidence="4 5">
    <name type="scientific">Plasmopara halstedii</name>
    <name type="common">Downy mildew of sunflower</name>
    <dbReference type="NCBI Taxonomy" id="4781"/>
    <lineage>
        <taxon>Eukaryota</taxon>
        <taxon>Sar</taxon>
        <taxon>Stramenopiles</taxon>
        <taxon>Oomycota</taxon>
        <taxon>Peronosporomycetes</taxon>
        <taxon>Peronosporales</taxon>
        <taxon>Peronosporaceae</taxon>
        <taxon>Plasmopara</taxon>
    </lineage>
</organism>
<dbReference type="InterPro" id="IPR003609">
    <property type="entry name" value="Pan_app"/>
</dbReference>
<accession>A0A0P1B457</accession>
<dbReference type="STRING" id="4781.A0A0P1B457"/>
<feature type="chain" id="PRO_5006059165" evidence="2">
    <location>
        <begin position="24"/>
        <end position="593"/>
    </location>
</feature>
<reference evidence="5" key="1">
    <citation type="submission" date="2014-09" db="EMBL/GenBank/DDBJ databases">
        <authorList>
            <person name="Sharma Rahul"/>
            <person name="Thines Marco"/>
        </authorList>
    </citation>
    <scope>NUCLEOTIDE SEQUENCE [LARGE SCALE GENOMIC DNA]</scope>
</reference>
<dbReference type="Proteomes" id="UP000054928">
    <property type="component" value="Unassembled WGS sequence"/>
</dbReference>
<dbReference type="PROSITE" id="PS50948">
    <property type="entry name" value="PAN"/>
    <property type="match status" value="1"/>
</dbReference>
<dbReference type="AlphaFoldDB" id="A0A0P1B457"/>
<evidence type="ECO:0000259" key="3">
    <source>
        <dbReference type="PROSITE" id="PS50948"/>
    </source>
</evidence>
<dbReference type="GeneID" id="36401580"/>
<feature type="signal peptide" evidence="2">
    <location>
        <begin position="1"/>
        <end position="23"/>
    </location>
</feature>
<feature type="compositionally biased region" description="Polar residues" evidence="1">
    <location>
        <begin position="200"/>
        <end position="211"/>
    </location>
</feature>
<keyword evidence="2" id="KW-0732">Signal</keyword>
<dbReference type="OrthoDB" id="167615at2759"/>
<feature type="region of interest" description="Disordered" evidence="1">
    <location>
        <begin position="192"/>
        <end position="216"/>
    </location>
</feature>
<dbReference type="RefSeq" id="XP_024585081.1">
    <property type="nucleotide sequence ID" value="XM_024719820.1"/>
</dbReference>
<feature type="domain" description="Apple" evidence="3">
    <location>
        <begin position="502"/>
        <end position="589"/>
    </location>
</feature>
<evidence type="ECO:0000313" key="4">
    <source>
        <dbReference type="EMBL" id="CEG48712.1"/>
    </source>
</evidence>
<evidence type="ECO:0000313" key="5">
    <source>
        <dbReference type="Proteomes" id="UP000054928"/>
    </source>
</evidence>
<sequence>MASKQFALSAALASLFATRLATADVYISVEHDATYSLSESCGVPCSGSGAEPAGNACPKAGDVATADCHSHLLSYNGATCVAPVDAQCILIHDNVWGCAFSKMGYPSSSNIESVAAYDGDSTGWSTAYEMNDYPMEDTPSSVHYNTALDTPLDVNCDVLTETSSHQMGGAMDEGKYYGSTDSTMVDHQKSTKSEYEDTNHNNLLRTGSTDKPTAEIKKDSPTYIHDVTDMTNGDKTSTKTTAEDDMMNGEYTTATAVKETNVPLEGSDSMKSHTTGVAPHVETAMTGEYHHPPTAEEGKKMASYDTGKSSGEKTAEYAAITDGGYTTDMTGGYTTDTTVGDKSMESYIPSESETTPSGKYTSGVEHGITPVAVPADHMTYSSESYTEGYNGNKLSHEYVTRIPEYAGSYHGSEYASKKSTDMLTYQPPYHSQEETAYASTEKPCDLIVPEDETVHQPTYEHTTAPSTVEMPLEPVITLPTVTLTPAVLPTNTLSPATITSLCSDGGVNGVQVEALVRYNNLDIISTTAGNRDEQTWRSCCEQCLLNLVCVTFSFEELVSANVCVLTGSATGKTTELPNWQSGNVLNVRALVNV</sequence>
<evidence type="ECO:0000256" key="1">
    <source>
        <dbReference type="SAM" id="MobiDB-lite"/>
    </source>
</evidence>
<protein>
    <submittedName>
        <fullName evidence="4">Apple-like</fullName>
    </submittedName>
</protein>